<keyword evidence="10" id="KW-0448">Lipopolysaccharide biosynthesis</keyword>
<dbReference type="UniPathway" id="UPA00958"/>
<dbReference type="Gene3D" id="3.40.50.11720">
    <property type="entry name" value="3-Deoxy-D-manno-octulosonic-acid transferase, N-terminal domain"/>
    <property type="match status" value="1"/>
</dbReference>
<keyword evidence="10" id="KW-0472">Membrane</keyword>
<keyword evidence="5 10" id="KW-0808">Transferase</keyword>
<dbReference type="EMBL" id="QJTK01000004">
    <property type="protein sequence ID" value="PYF10547.1"/>
    <property type="molecule type" value="Genomic_DNA"/>
</dbReference>
<dbReference type="GO" id="GO:0043842">
    <property type="term" value="F:Kdo transferase activity"/>
    <property type="evidence" value="ECO:0007669"/>
    <property type="project" value="UniProtKB-EC"/>
</dbReference>
<proteinExistence type="inferred from homology"/>
<name>A0A318UDI3_9RHOB</name>
<evidence type="ECO:0000313" key="13">
    <source>
        <dbReference type="Proteomes" id="UP000247727"/>
    </source>
</evidence>
<evidence type="ECO:0000256" key="7">
    <source>
        <dbReference type="ARBA" id="ARBA00049183"/>
    </source>
</evidence>
<dbReference type="Gene3D" id="3.40.50.2000">
    <property type="entry name" value="Glycogen Phosphorylase B"/>
    <property type="match status" value="1"/>
</dbReference>
<feature type="site" description="Transition state stabilizer" evidence="9">
    <location>
        <position position="217"/>
    </location>
</feature>
<comment type="pathway">
    <text evidence="2 10">Bacterial outer membrane biogenesis; LPS core biosynthesis.</text>
</comment>
<dbReference type="InterPro" id="IPR039901">
    <property type="entry name" value="Kdotransferase"/>
</dbReference>
<dbReference type="PANTHER" id="PTHR42755:SF1">
    <property type="entry name" value="3-DEOXY-D-MANNO-OCTULOSONIC ACID TRANSFERASE, MITOCHONDRIAL-RELATED"/>
    <property type="match status" value="1"/>
</dbReference>
<evidence type="ECO:0000256" key="6">
    <source>
        <dbReference type="ARBA" id="ARBA00031445"/>
    </source>
</evidence>
<dbReference type="InterPro" id="IPR007507">
    <property type="entry name" value="Glycos_transf_N"/>
</dbReference>
<accession>A0A318UDI3</accession>
<dbReference type="GO" id="GO:0009244">
    <property type="term" value="P:lipopolysaccharide core region biosynthetic process"/>
    <property type="evidence" value="ECO:0007669"/>
    <property type="project" value="UniProtKB-UniRule"/>
</dbReference>
<dbReference type="Pfam" id="PF04413">
    <property type="entry name" value="Glycos_transf_N"/>
    <property type="match status" value="1"/>
</dbReference>
<organism evidence="12 13">
    <name type="scientific">Rhodobacter viridis</name>
    <dbReference type="NCBI Taxonomy" id="1054202"/>
    <lineage>
        <taxon>Bacteria</taxon>
        <taxon>Pseudomonadati</taxon>
        <taxon>Pseudomonadota</taxon>
        <taxon>Alphaproteobacteria</taxon>
        <taxon>Rhodobacterales</taxon>
        <taxon>Rhodobacter group</taxon>
        <taxon>Rhodobacter</taxon>
    </lineage>
</organism>
<sequence>MTSPRPKRDGWQLRAYLAARPLLQPLMRAVLARRLKQGKEDPARLPEKLGQPTAARPEGRLVWLHAVGLGEVLALRPLILALQAEDPALSVLITSTARSSAQVLGANLPPRCVHQFLPLDGPDFLRGFLDHWRPDLSIWSEQDLWPGAICDSAARGVPLAYVNARIGAKAAAKRARLGGLYRDVLARFALIAAQDAGSAEHLRALGAPGVRVMRSLKPAAAPLGVDAAELARFQTALAGRKIWVAASTHAEDEAVAIEAARRLAAQDRSWLMILAPRVPARAETILAALAQAGLATARRSAGEMPGPQVQVYLADSFGELGLWYRLARIACVGGSFGGVGGHNPWEPVCLGLPVLSGPVTHNFAADYADLAAAGLAQRIEIGPKAGATLARAVAETEPAARDRARALVEAARAELTPLARDLRALMETAR</sequence>
<evidence type="ECO:0000256" key="4">
    <source>
        <dbReference type="ARBA" id="ARBA00019077"/>
    </source>
</evidence>
<comment type="catalytic activity">
    <reaction evidence="7 10">
        <text>lipid IVA (E. coli) + CMP-3-deoxy-beta-D-manno-octulosonate = alpha-Kdo-(2-&gt;6)-lipid IVA (E. coli) + CMP + H(+)</text>
        <dbReference type="Rhea" id="RHEA:28066"/>
        <dbReference type="ChEBI" id="CHEBI:15378"/>
        <dbReference type="ChEBI" id="CHEBI:58603"/>
        <dbReference type="ChEBI" id="CHEBI:60364"/>
        <dbReference type="ChEBI" id="CHEBI:60377"/>
        <dbReference type="ChEBI" id="CHEBI:85987"/>
        <dbReference type="EC" id="2.4.99.12"/>
    </reaction>
</comment>
<dbReference type="RefSeq" id="WP_181420807.1">
    <property type="nucleotide sequence ID" value="NZ_QJTK01000004.1"/>
</dbReference>
<dbReference type="AlphaFoldDB" id="A0A318UDI3"/>
<keyword evidence="13" id="KW-1185">Reference proteome</keyword>
<feature type="active site" description="Proton acceptor" evidence="8">
    <location>
        <position position="71"/>
    </location>
</feature>
<dbReference type="GO" id="GO:0009245">
    <property type="term" value="P:lipid A biosynthetic process"/>
    <property type="evidence" value="ECO:0007669"/>
    <property type="project" value="TreeGrafter"/>
</dbReference>
<comment type="similarity">
    <text evidence="10">Belongs to the glycosyltransferase group 1 family.</text>
</comment>
<evidence type="ECO:0000256" key="9">
    <source>
        <dbReference type="PIRSR" id="PIRSR639901-2"/>
    </source>
</evidence>
<comment type="caution">
    <text evidence="12">The sequence shown here is derived from an EMBL/GenBank/DDBJ whole genome shotgun (WGS) entry which is preliminary data.</text>
</comment>
<feature type="domain" description="3-deoxy-D-manno-octulosonic-acid transferase N-terminal" evidence="11">
    <location>
        <begin position="44"/>
        <end position="217"/>
    </location>
</feature>
<feature type="site" description="Transition state stabilizer" evidence="9">
    <location>
        <position position="141"/>
    </location>
</feature>
<evidence type="ECO:0000256" key="3">
    <source>
        <dbReference type="ARBA" id="ARBA00012621"/>
    </source>
</evidence>
<evidence type="ECO:0000256" key="1">
    <source>
        <dbReference type="ARBA" id="ARBA00003394"/>
    </source>
</evidence>
<dbReference type="EC" id="2.4.99.12" evidence="3 10"/>
<evidence type="ECO:0000256" key="2">
    <source>
        <dbReference type="ARBA" id="ARBA00004713"/>
    </source>
</evidence>
<comment type="function">
    <text evidence="1 10">Involved in lipopolysaccharide (LPS) biosynthesis. Catalyzes the transfer of 3-deoxy-D-manno-octulosonate (Kdo) residue(s) from CMP-Kdo to lipid IV(A), the tetraacyldisaccharide-1,4'-bisphosphate precursor of lipid A.</text>
</comment>
<gene>
    <name evidence="12" type="ORF">C8J30_10426</name>
</gene>
<keyword evidence="10" id="KW-1003">Cell membrane</keyword>
<evidence type="ECO:0000259" key="11">
    <source>
        <dbReference type="Pfam" id="PF04413"/>
    </source>
</evidence>
<reference evidence="12 13" key="1">
    <citation type="submission" date="2018-06" db="EMBL/GenBank/DDBJ databases">
        <title>Genomic Encyclopedia of Type Strains, Phase III (KMG-III): the genomes of soil and plant-associated and newly described type strains.</title>
        <authorList>
            <person name="Whitman W."/>
        </authorList>
    </citation>
    <scope>NUCLEOTIDE SEQUENCE [LARGE SCALE GENOMIC DNA]</scope>
    <source>
        <strain evidence="12 13">JA737</strain>
    </source>
</reference>
<evidence type="ECO:0000256" key="8">
    <source>
        <dbReference type="PIRSR" id="PIRSR639901-1"/>
    </source>
</evidence>
<evidence type="ECO:0000256" key="5">
    <source>
        <dbReference type="ARBA" id="ARBA00022679"/>
    </source>
</evidence>
<protein>
    <recommendedName>
        <fullName evidence="4 10">3-deoxy-D-manno-octulosonic acid transferase</fullName>
        <shortName evidence="10">Kdo transferase</shortName>
        <ecNumber evidence="3 10">2.4.99.12</ecNumber>
    </recommendedName>
    <alternativeName>
        <fullName evidence="6 10">Lipid IV(A) 3-deoxy-D-manno-octulosonic acid transferase</fullName>
    </alternativeName>
</protein>
<evidence type="ECO:0000313" key="12">
    <source>
        <dbReference type="EMBL" id="PYF10547.1"/>
    </source>
</evidence>
<comment type="subcellular location">
    <subcellularLocation>
        <location evidence="10">Cell membrane</location>
    </subcellularLocation>
</comment>
<dbReference type="InterPro" id="IPR038107">
    <property type="entry name" value="Glycos_transf_N_sf"/>
</dbReference>
<dbReference type="Proteomes" id="UP000247727">
    <property type="component" value="Unassembled WGS sequence"/>
</dbReference>
<dbReference type="GO" id="GO:0005886">
    <property type="term" value="C:plasma membrane"/>
    <property type="evidence" value="ECO:0007669"/>
    <property type="project" value="UniProtKB-SubCell"/>
</dbReference>
<evidence type="ECO:0000256" key="10">
    <source>
        <dbReference type="RuleBase" id="RU365103"/>
    </source>
</evidence>
<dbReference type="PANTHER" id="PTHR42755">
    <property type="entry name" value="3-DEOXY-MANNO-OCTULOSONATE CYTIDYLYLTRANSFERASE"/>
    <property type="match status" value="1"/>
</dbReference>